<reference evidence="3 4" key="1">
    <citation type="submission" date="2016-10" db="EMBL/GenBank/DDBJ databases">
        <authorList>
            <person name="de Groot N.N."/>
        </authorList>
    </citation>
    <scope>NUCLEOTIDE SEQUENCE [LARGE SCALE GENOMIC DNA]</scope>
    <source>
        <strain evidence="3 4">CGMCC 1.9157</strain>
    </source>
</reference>
<evidence type="ECO:0000313" key="3">
    <source>
        <dbReference type="EMBL" id="SFO70130.1"/>
    </source>
</evidence>
<keyword evidence="4" id="KW-1185">Reference proteome</keyword>
<feature type="short sequence motif" description="HXTX 2" evidence="2">
    <location>
        <begin position="120"/>
        <end position="123"/>
    </location>
</feature>
<keyword evidence="3" id="KW-0436">Ligase</keyword>
<comment type="function">
    <text evidence="2">Hydrolyzes RNA 2',3'-cyclic phosphodiester to an RNA 2'-phosphomonoester.</text>
</comment>
<protein>
    <recommendedName>
        <fullName evidence="2">RNA 2',3'-cyclic phosphodiesterase</fullName>
        <shortName evidence="2">RNA 2',3'-CPDase</shortName>
        <ecNumber evidence="2">3.1.4.58</ecNumber>
    </recommendedName>
</protein>
<dbReference type="Gene3D" id="3.90.1140.10">
    <property type="entry name" value="Cyclic phosphodiesterase"/>
    <property type="match status" value="1"/>
</dbReference>
<dbReference type="STRING" id="655353.SAMN04488056_11165"/>
<dbReference type="NCBIfam" id="TIGR02258">
    <property type="entry name" value="2_5_ligase"/>
    <property type="match status" value="1"/>
</dbReference>
<keyword evidence="1 2" id="KW-0378">Hydrolase</keyword>
<evidence type="ECO:0000256" key="1">
    <source>
        <dbReference type="ARBA" id="ARBA00022801"/>
    </source>
</evidence>
<dbReference type="GO" id="GO:0004113">
    <property type="term" value="F:2',3'-cyclic-nucleotide 3'-phosphodiesterase activity"/>
    <property type="evidence" value="ECO:0007669"/>
    <property type="project" value="InterPro"/>
</dbReference>
<feature type="active site" description="Proton acceptor" evidence="2">
    <location>
        <position position="120"/>
    </location>
</feature>
<name>A0A1I5JBX4_9HYPH</name>
<dbReference type="HAMAP" id="MF_01940">
    <property type="entry name" value="RNA_CPDase"/>
    <property type="match status" value="1"/>
</dbReference>
<dbReference type="GO" id="GO:0008664">
    <property type="term" value="F:RNA 2',3'-cyclic 3'-phosphodiesterase activity"/>
    <property type="evidence" value="ECO:0007669"/>
    <property type="project" value="UniProtKB-EC"/>
</dbReference>
<organism evidence="3 4">
    <name type="scientific">Cohaesibacter marisflavi</name>
    <dbReference type="NCBI Taxonomy" id="655353"/>
    <lineage>
        <taxon>Bacteria</taxon>
        <taxon>Pseudomonadati</taxon>
        <taxon>Pseudomonadota</taxon>
        <taxon>Alphaproteobacteria</taxon>
        <taxon>Hyphomicrobiales</taxon>
        <taxon>Cohaesibacteraceae</taxon>
    </lineage>
</organism>
<dbReference type="Pfam" id="PF13563">
    <property type="entry name" value="2_5_RNA_ligase2"/>
    <property type="match status" value="1"/>
</dbReference>
<dbReference type="PANTHER" id="PTHR35561:SF1">
    <property type="entry name" value="RNA 2',3'-CYCLIC PHOSPHODIESTERASE"/>
    <property type="match status" value="1"/>
</dbReference>
<dbReference type="Proteomes" id="UP000199236">
    <property type="component" value="Unassembled WGS sequence"/>
</dbReference>
<sequence length="178" mass="20305">MPRLFAGLEIPPDITTMLSLQKGGLYGARWVDESNYHITLRFMGDVDYTLANEIVFQMSQIQCPEFDLSLRGFGSFGAKKPHSVFAAVQNNEDLLLLHHELERRMRKLGLKSDKHDYTPHVTLARLKKSAEPIDVANYLTLRGGFRTDHFRVPRFILYSSRDSTGGGPYVIEETFDLL</sequence>
<accession>A0A1I5JBX4</accession>
<evidence type="ECO:0000256" key="2">
    <source>
        <dbReference type="HAMAP-Rule" id="MF_01940"/>
    </source>
</evidence>
<evidence type="ECO:0000313" key="4">
    <source>
        <dbReference type="Proteomes" id="UP000199236"/>
    </source>
</evidence>
<dbReference type="PANTHER" id="PTHR35561">
    <property type="entry name" value="RNA 2',3'-CYCLIC PHOSPHODIESTERASE"/>
    <property type="match status" value="1"/>
</dbReference>
<proteinExistence type="inferred from homology"/>
<dbReference type="SUPFAM" id="SSF55144">
    <property type="entry name" value="LigT-like"/>
    <property type="match status" value="1"/>
</dbReference>
<dbReference type="OrthoDB" id="9793819at2"/>
<dbReference type="AlphaFoldDB" id="A0A1I5JBX4"/>
<feature type="active site" description="Proton donor" evidence="2">
    <location>
        <position position="37"/>
    </location>
</feature>
<comment type="catalytic activity">
    <reaction evidence="2">
        <text>a 3'-end 2',3'-cyclophospho-ribonucleotide-RNA + H2O = a 3'-end 2'-phospho-ribonucleotide-RNA + H(+)</text>
        <dbReference type="Rhea" id="RHEA:11828"/>
        <dbReference type="Rhea" id="RHEA-COMP:10464"/>
        <dbReference type="Rhea" id="RHEA-COMP:17353"/>
        <dbReference type="ChEBI" id="CHEBI:15377"/>
        <dbReference type="ChEBI" id="CHEBI:15378"/>
        <dbReference type="ChEBI" id="CHEBI:83064"/>
        <dbReference type="ChEBI" id="CHEBI:173113"/>
        <dbReference type="EC" id="3.1.4.58"/>
    </reaction>
</comment>
<gene>
    <name evidence="3" type="ORF">SAMN04488056_11165</name>
</gene>
<feature type="short sequence motif" description="HXTX 1" evidence="2">
    <location>
        <begin position="37"/>
        <end position="40"/>
    </location>
</feature>
<dbReference type="InterPro" id="IPR004175">
    <property type="entry name" value="RNA_CPDase"/>
</dbReference>
<dbReference type="EC" id="3.1.4.58" evidence="2"/>
<dbReference type="EMBL" id="FOVR01000011">
    <property type="protein sequence ID" value="SFO70130.1"/>
    <property type="molecule type" value="Genomic_DNA"/>
</dbReference>
<dbReference type="InterPro" id="IPR009097">
    <property type="entry name" value="Cyclic_Pdiesterase"/>
</dbReference>
<dbReference type="GO" id="GO:0016874">
    <property type="term" value="F:ligase activity"/>
    <property type="evidence" value="ECO:0007669"/>
    <property type="project" value="UniProtKB-KW"/>
</dbReference>
<comment type="similarity">
    <text evidence="2">Belongs to the 2H phosphoesterase superfamily. ThpR family.</text>
</comment>